<sequence length="284" mass="33841">MNLITTTYNNINKKSMEEVLFCINKNIKNRLFKRIIIFLEISNSISEIDNKLISQKSSILPHILENIKPEFINLLENKKIYFKFINRRPTYKYMLNFCNSFERNKIFIISNSDIYFPIWNINQLKKVQFLNMFKTYLVLTRYNIYDQLLDKIKAIQSGVMIKYGNIRYQTQHRNGCSIDSWIFKTPINLSRANFDIEIGRPGCDGHMNYQLSKIGRVYNPCLSIISIHNHKNWDGSTTYKNINYHGKNFSKKEWKDFMLSKGFKLASIKFCKLSNLPHKYKKKY</sequence>
<protein>
    <submittedName>
        <fullName evidence="1">Uncharacterized protein</fullName>
    </submittedName>
</protein>
<reference evidence="1" key="1">
    <citation type="journal article" date="2019" name="MBio">
        <title>Virus Genomes from Deep Sea Sediments Expand the Ocean Megavirome and Support Independent Origins of Viral Gigantism.</title>
        <authorList>
            <person name="Backstrom D."/>
            <person name="Yutin N."/>
            <person name="Jorgensen S.L."/>
            <person name="Dharamshi J."/>
            <person name="Homa F."/>
            <person name="Zaremba-Niedwiedzka K."/>
            <person name="Spang A."/>
            <person name="Wolf Y.I."/>
            <person name="Koonin E.V."/>
            <person name="Ettema T.J."/>
        </authorList>
    </citation>
    <scope>NUCLEOTIDE SEQUENCE</scope>
</reference>
<accession>A0A4P6VMH1</accession>
<organism evidence="1">
    <name type="scientific">Mimivirus LCMiAC02</name>
    <dbReference type="NCBI Taxonomy" id="2506609"/>
    <lineage>
        <taxon>Viruses</taxon>
        <taxon>Varidnaviria</taxon>
        <taxon>Bamfordvirae</taxon>
        <taxon>Nucleocytoviricota</taxon>
        <taxon>Megaviricetes</taxon>
        <taxon>Imitervirales</taxon>
        <taxon>Mimiviridae</taxon>
        <taxon>Klosneuvirinae</taxon>
    </lineage>
</organism>
<evidence type="ECO:0000313" key="1">
    <source>
        <dbReference type="EMBL" id="QBK89377.1"/>
    </source>
</evidence>
<dbReference type="EMBL" id="MK500418">
    <property type="protein sequence ID" value="QBK89377.1"/>
    <property type="molecule type" value="Genomic_DNA"/>
</dbReference>
<proteinExistence type="predicted"/>
<gene>
    <name evidence="1" type="ORF">LCMiAC02_04720</name>
</gene>
<name>A0A4P6VMH1_9VIRU</name>